<dbReference type="RefSeq" id="WP_379190684.1">
    <property type="nucleotide sequence ID" value="NZ_JBHSOW010000089.1"/>
</dbReference>
<feature type="transmembrane region" description="Helical" evidence="8">
    <location>
        <begin position="160"/>
        <end position="181"/>
    </location>
</feature>
<feature type="transmembrane region" description="Helical" evidence="8">
    <location>
        <begin position="238"/>
        <end position="256"/>
    </location>
</feature>
<feature type="transmembrane region" description="Helical" evidence="8">
    <location>
        <begin position="45"/>
        <end position="65"/>
    </location>
</feature>
<feature type="transmembrane region" description="Helical" evidence="8">
    <location>
        <begin position="193"/>
        <end position="218"/>
    </location>
</feature>
<dbReference type="PROSITE" id="PS50283">
    <property type="entry name" value="NA_SOLUT_SYMP_3"/>
    <property type="match status" value="1"/>
</dbReference>
<accession>A0ABW0W1M2</accession>
<comment type="similarity">
    <text evidence="2 7">Belongs to the sodium:solute symporter (SSF) (TC 2.A.21) family.</text>
</comment>
<feature type="transmembrane region" description="Helical" evidence="8">
    <location>
        <begin position="325"/>
        <end position="349"/>
    </location>
</feature>
<evidence type="ECO:0000256" key="5">
    <source>
        <dbReference type="ARBA" id="ARBA00022989"/>
    </source>
</evidence>
<gene>
    <name evidence="9" type="ORF">ACFPYJ_23605</name>
</gene>
<dbReference type="InterPro" id="IPR001734">
    <property type="entry name" value="Na/solute_symporter"/>
</dbReference>
<proteinExistence type="inferred from homology"/>
<evidence type="ECO:0000256" key="3">
    <source>
        <dbReference type="ARBA" id="ARBA00022448"/>
    </source>
</evidence>
<dbReference type="PANTHER" id="PTHR48086">
    <property type="entry name" value="SODIUM/PROLINE SYMPORTER-RELATED"/>
    <property type="match status" value="1"/>
</dbReference>
<feature type="transmembrane region" description="Helical" evidence="8">
    <location>
        <begin position="395"/>
        <end position="417"/>
    </location>
</feature>
<sequence>MQGNLTAFYITSSLVILVMLIGFLAGRNKSSRSSVEEWSLGGRKLGSLFVWFLIGADVYTAYTFLGLTSSAFKGGSIAFFATPYVVLAYPIAYFFLPKLWKVGKAHSFTTLADYVKGRFESKTLSVLVAITGVFMLIPYIDLQLSGILDTIKVAGNGQINVVLVVIVSFSLVALYTFFSGIKAPTYTAIIKDILVWVIMLYMVVTIPIIHFGSWGSMMDTAVAQSPQMLTIPSTGAKGISWFSTASLVSALALFMWPHTVTGIFSSKSADSLRKNTIILPFYNIVLMLVTFLGITASLVVPKGTDPRFAFLTLIHQSYGGVMQGLAYSTIALASLVPCSIMAIGASNLFANNIYRDLIAPKASMKTLTGVTRYMVFLVIGLALIFGLMFPNALISLQLMGVSGIVQIFPAVVFSLFWRNLSKEAAISGLIAGMITVFLVYANGQSYGVYEGFWGFLVNIMVLGLVNVIYVKKAKLRTNSVMNTIFESKGAAKLSDSTLESPKSA</sequence>
<comment type="caution">
    <text evidence="9">The sequence shown here is derived from an EMBL/GenBank/DDBJ whole genome shotgun (WGS) entry which is preliminary data.</text>
</comment>
<feature type="transmembrane region" description="Helical" evidence="8">
    <location>
        <begin position="77"/>
        <end position="96"/>
    </location>
</feature>
<protein>
    <submittedName>
        <fullName evidence="9">Sodium:solute symporter</fullName>
    </submittedName>
</protein>
<dbReference type="EMBL" id="JBHSOW010000089">
    <property type="protein sequence ID" value="MFC5652047.1"/>
    <property type="molecule type" value="Genomic_DNA"/>
</dbReference>
<dbReference type="Proteomes" id="UP001596047">
    <property type="component" value="Unassembled WGS sequence"/>
</dbReference>
<feature type="transmembrane region" description="Helical" evidence="8">
    <location>
        <begin position="277"/>
        <end position="300"/>
    </location>
</feature>
<evidence type="ECO:0000256" key="6">
    <source>
        <dbReference type="ARBA" id="ARBA00023136"/>
    </source>
</evidence>
<evidence type="ECO:0000256" key="4">
    <source>
        <dbReference type="ARBA" id="ARBA00022692"/>
    </source>
</evidence>
<name>A0ABW0W1M2_9BACL</name>
<feature type="transmembrane region" description="Helical" evidence="8">
    <location>
        <begin position="370"/>
        <end position="389"/>
    </location>
</feature>
<keyword evidence="3" id="KW-0813">Transport</keyword>
<dbReference type="InterPro" id="IPR050277">
    <property type="entry name" value="Sodium:Solute_Symporter"/>
</dbReference>
<feature type="transmembrane region" description="Helical" evidence="8">
    <location>
        <begin position="6"/>
        <end position="25"/>
    </location>
</feature>
<dbReference type="CDD" id="cd10322">
    <property type="entry name" value="SLC5sbd"/>
    <property type="match status" value="1"/>
</dbReference>
<evidence type="ECO:0000256" key="7">
    <source>
        <dbReference type="RuleBase" id="RU362091"/>
    </source>
</evidence>
<reference evidence="10" key="1">
    <citation type="journal article" date="2019" name="Int. J. Syst. Evol. Microbiol.">
        <title>The Global Catalogue of Microorganisms (GCM) 10K type strain sequencing project: providing services to taxonomists for standard genome sequencing and annotation.</title>
        <authorList>
            <consortium name="The Broad Institute Genomics Platform"/>
            <consortium name="The Broad Institute Genome Sequencing Center for Infectious Disease"/>
            <person name="Wu L."/>
            <person name="Ma J."/>
        </authorList>
    </citation>
    <scope>NUCLEOTIDE SEQUENCE [LARGE SCALE GENOMIC DNA]</scope>
    <source>
        <strain evidence="10">CGMCC 1.3240</strain>
    </source>
</reference>
<feature type="transmembrane region" description="Helical" evidence="8">
    <location>
        <begin position="424"/>
        <end position="440"/>
    </location>
</feature>
<organism evidence="9 10">
    <name type="scientific">Paenibacillus solisilvae</name>
    <dbReference type="NCBI Taxonomy" id="2486751"/>
    <lineage>
        <taxon>Bacteria</taxon>
        <taxon>Bacillati</taxon>
        <taxon>Bacillota</taxon>
        <taxon>Bacilli</taxon>
        <taxon>Bacillales</taxon>
        <taxon>Paenibacillaceae</taxon>
        <taxon>Paenibacillus</taxon>
    </lineage>
</organism>
<comment type="subcellular location">
    <subcellularLocation>
        <location evidence="1">Membrane</location>
        <topology evidence="1">Multi-pass membrane protein</topology>
    </subcellularLocation>
</comment>
<dbReference type="PANTHER" id="PTHR48086:SF8">
    <property type="entry name" value="MONOCARBOXYLIC ACID PERMEASE"/>
    <property type="match status" value="1"/>
</dbReference>
<evidence type="ECO:0000256" key="1">
    <source>
        <dbReference type="ARBA" id="ARBA00004141"/>
    </source>
</evidence>
<feature type="transmembrane region" description="Helical" evidence="8">
    <location>
        <begin position="123"/>
        <end position="140"/>
    </location>
</feature>
<evidence type="ECO:0000313" key="10">
    <source>
        <dbReference type="Proteomes" id="UP001596047"/>
    </source>
</evidence>
<keyword evidence="5 8" id="KW-1133">Transmembrane helix</keyword>
<dbReference type="InterPro" id="IPR038377">
    <property type="entry name" value="Na/Glc_symporter_sf"/>
</dbReference>
<dbReference type="Gene3D" id="1.20.1730.10">
    <property type="entry name" value="Sodium/glucose cotransporter"/>
    <property type="match status" value="1"/>
</dbReference>
<evidence type="ECO:0000256" key="8">
    <source>
        <dbReference type="SAM" id="Phobius"/>
    </source>
</evidence>
<keyword evidence="4 8" id="KW-0812">Transmembrane</keyword>
<evidence type="ECO:0000256" key="2">
    <source>
        <dbReference type="ARBA" id="ARBA00006434"/>
    </source>
</evidence>
<keyword evidence="6 8" id="KW-0472">Membrane</keyword>
<evidence type="ECO:0000313" key="9">
    <source>
        <dbReference type="EMBL" id="MFC5652047.1"/>
    </source>
</evidence>
<feature type="transmembrane region" description="Helical" evidence="8">
    <location>
        <begin position="452"/>
        <end position="470"/>
    </location>
</feature>
<keyword evidence="10" id="KW-1185">Reference proteome</keyword>
<dbReference type="Pfam" id="PF00474">
    <property type="entry name" value="SSF"/>
    <property type="match status" value="1"/>
</dbReference>